<sequence>MVPIAWENRSKHTTPLNFTIRQCPFGVDNAAITVGAG</sequence>
<dbReference type="EMBL" id="CWQY01000019">
    <property type="protein sequence ID" value="CSC94483.1"/>
    <property type="molecule type" value="Genomic_DNA"/>
</dbReference>
<organism evidence="1 2">
    <name type="scientific">Vibrio cholerae</name>
    <dbReference type="NCBI Taxonomy" id="666"/>
    <lineage>
        <taxon>Bacteria</taxon>
        <taxon>Pseudomonadati</taxon>
        <taxon>Pseudomonadota</taxon>
        <taxon>Gammaproteobacteria</taxon>
        <taxon>Vibrionales</taxon>
        <taxon>Vibrionaceae</taxon>
        <taxon>Vibrio</taxon>
    </lineage>
</organism>
<dbReference type="Proteomes" id="UP000041770">
    <property type="component" value="Unassembled WGS sequence"/>
</dbReference>
<gene>
    <name evidence="1" type="ORF">ERS013200_02686</name>
</gene>
<evidence type="ECO:0000313" key="2">
    <source>
        <dbReference type="Proteomes" id="UP000041770"/>
    </source>
</evidence>
<reference evidence="1 2" key="1">
    <citation type="submission" date="2015-07" db="EMBL/GenBank/DDBJ databases">
        <authorList>
            <consortium name="Pathogen Informatics"/>
        </authorList>
    </citation>
    <scope>NUCLEOTIDE SEQUENCE [LARGE SCALE GENOMIC DNA]</scope>
    <source>
        <strain evidence="1 2">A316</strain>
    </source>
</reference>
<accession>A0A656A3G7</accession>
<dbReference type="AlphaFoldDB" id="A0A656A3G7"/>
<protein>
    <submittedName>
        <fullName evidence="1">Uncharacterized protein</fullName>
    </submittedName>
</protein>
<proteinExistence type="predicted"/>
<name>A0A656A3G7_VIBCL</name>
<evidence type="ECO:0000313" key="1">
    <source>
        <dbReference type="EMBL" id="CSC94483.1"/>
    </source>
</evidence>